<evidence type="ECO:0000313" key="3">
    <source>
        <dbReference type="Proteomes" id="UP000005384"/>
    </source>
</evidence>
<comment type="caution">
    <text evidence="2">The sequence shown here is derived from an EMBL/GenBank/DDBJ whole genome shotgun (WGS) entry which is preliminary data.</text>
</comment>
<protein>
    <recommendedName>
        <fullName evidence="1">HTH cro/C1-type domain-containing protein</fullName>
    </recommendedName>
</protein>
<dbReference type="Proteomes" id="UP000005384">
    <property type="component" value="Unassembled WGS sequence"/>
</dbReference>
<dbReference type="InterPro" id="IPR001387">
    <property type="entry name" value="Cro/C1-type_HTH"/>
</dbReference>
<organism evidence="2 3">
    <name type="scientific">Hungatella hathewayi WAL-18680</name>
    <dbReference type="NCBI Taxonomy" id="742737"/>
    <lineage>
        <taxon>Bacteria</taxon>
        <taxon>Bacillati</taxon>
        <taxon>Bacillota</taxon>
        <taxon>Clostridia</taxon>
        <taxon>Lachnospirales</taxon>
        <taxon>Lachnospiraceae</taxon>
        <taxon>Hungatella</taxon>
    </lineage>
</organism>
<proteinExistence type="predicted"/>
<dbReference type="EMBL" id="ADLN01000044">
    <property type="protein sequence ID" value="EHI59853.1"/>
    <property type="molecule type" value="Genomic_DNA"/>
</dbReference>
<evidence type="ECO:0000313" key="2">
    <source>
        <dbReference type="EMBL" id="EHI59853.1"/>
    </source>
</evidence>
<dbReference type="InterPro" id="IPR010982">
    <property type="entry name" value="Lambda_DNA-bd_dom_sf"/>
</dbReference>
<dbReference type="SMART" id="SM00530">
    <property type="entry name" value="HTH_XRE"/>
    <property type="match status" value="1"/>
</dbReference>
<dbReference type="AlphaFoldDB" id="G5IFA7"/>
<sequence>MQKKEIIEITDYPIYYVDIMPVMEAKGISKNSLCRMTGIAYNALQRYCKSEIKRVDLDVISRICKALECDISEIIIKDED</sequence>
<dbReference type="CDD" id="cd00093">
    <property type="entry name" value="HTH_XRE"/>
    <property type="match status" value="1"/>
</dbReference>
<dbReference type="GO" id="GO:0003677">
    <property type="term" value="F:DNA binding"/>
    <property type="evidence" value="ECO:0007669"/>
    <property type="project" value="InterPro"/>
</dbReference>
<gene>
    <name evidence="2" type="ORF">HMPREF9473_02184</name>
</gene>
<reference evidence="2 3" key="1">
    <citation type="submission" date="2011-08" db="EMBL/GenBank/DDBJ databases">
        <title>The Genome Sequence of Clostridium hathewayi WAL-18680.</title>
        <authorList>
            <consortium name="The Broad Institute Genome Sequencing Platform"/>
            <person name="Earl A."/>
            <person name="Ward D."/>
            <person name="Feldgarden M."/>
            <person name="Gevers D."/>
            <person name="Finegold S.M."/>
            <person name="Summanen P.H."/>
            <person name="Molitoris D.R."/>
            <person name="Song M."/>
            <person name="Daigneault M."/>
            <person name="Allen-Vercoe E."/>
            <person name="Young S.K."/>
            <person name="Zeng Q."/>
            <person name="Gargeya S."/>
            <person name="Fitzgerald M."/>
            <person name="Haas B."/>
            <person name="Abouelleil A."/>
            <person name="Alvarado L."/>
            <person name="Arachchi H.M."/>
            <person name="Berlin A."/>
            <person name="Brown A."/>
            <person name="Chapman S.B."/>
            <person name="Chen Z."/>
            <person name="Dunbar C."/>
            <person name="Freedman E."/>
            <person name="Gearin G."/>
            <person name="Gellesch M."/>
            <person name="Goldberg J."/>
            <person name="Griggs A."/>
            <person name="Gujja S."/>
            <person name="Heiman D."/>
            <person name="Howarth C."/>
            <person name="Larson L."/>
            <person name="Lui A."/>
            <person name="MacDonald P.J.P."/>
            <person name="Montmayeur A."/>
            <person name="Murphy C."/>
            <person name="Neiman D."/>
            <person name="Pearson M."/>
            <person name="Priest M."/>
            <person name="Roberts A."/>
            <person name="Saif S."/>
            <person name="Shea T."/>
            <person name="Shenoy N."/>
            <person name="Sisk P."/>
            <person name="Stolte C."/>
            <person name="Sykes S."/>
            <person name="Wortman J."/>
            <person name="Nusbaum C."/>
            <person name="Birren B."/>
        </authorList>
    </citation>
    <scope>NUCLEOTIDE SEQUENCE [LARGE SCALE GENOMIC DNA]</scope>
    <source>
        <strain evidence="2 3">WAL-18680</strain>
    </source>
</reference>
<dbReference type="Pfam" id="PF13443">
    <property type="entry name" value="HTH_26"/>
    <property type="match status" value="1"/>
</dbReference>
<accession>G5IFA7</accession>
<dbReference type="OrthoDB" id="9804186at2"/>
<dbReference type="PATRIC" id="fig|742737.3.peg.2210"/>
<dbReference type="RefSeq" id="WP_006780164.1">
    <property type="nucleotide sequence ID" value="NZ_CP040506.1"/>
</dbReference>
<evidence type="ECO:0000259" key="1">
    <source>
        <dbReference type="PROSITE" id="PS50943"/>
    </source>
</evidence>
<dbReference type="PROSITE" id="PS50943">
    <property type="entry name" value="HTH_CROC1"/>
    <property type="match status" value="1"/>
</dbReference>
<dbReference type="Gene3D" id="1.10.260.40">
    <property type="entry name" value="lambda repressor-like DNA-binding domains"/>
    <property type="match status" value="1"/>
</dbReference>
<dbReference type="HOGENOM" id="CLU_066192_31_2_9"/>
<keyword evidence="3" id="KW-1185">Reference proteome</keyword>
<name>G5IFA7_9FIRM</name>
<feature type="domain" description="HTH cro/C1-type" evidence="1">
    <location>
        <begin position="24"/>
        <end position="74"/>
    </location>
</feature>
<dbReference type="SUPFAM" id="SSF47413">
    <property type="entry name" value="lambda repressor-like DNA-binding domains"/>
    <property type="match status" value="1"/>
</dbReference>